<comment type="similarity">
    <text evidence="1">In the C-terminal section; belongs to the MsrB Met sulfoxide reductase family.</text>
</comment>
<evidence type="ECO:0000256" key="7">
    <source>
        <dbReference type="ARBA" id="ARBA00048488"/>
    </source>
</evidence>
<dbReference type="EC" id="1.8.4.12" evidence="9"/>
<dbReference type="PANTHER" id="PTHR10173">
    <property type="entry name" value="METHIONINE SULFOXIDE REDUCTASE"/>
    <property type="match status" value="1"/>
</dbReference>
<evidence type="ECO:0000259" key="12">
    <source>
        <dbReference type="PROSITE" id="PS51790"/>
    </source>
</evidence>
<dbReference type="Pfam" id="PF01641">
    <property type="entry name" value="SelR"/>
    <property type="match status" value="1"/>
</dbReference>
<dbReference type="SUPFAM" id="SSF55068">
    <property type="entry name" value="Peptide methionine sulfoxide reductase"/>
    <property type="match status" value="1"/>
</dbReference>
<dbReference type="NCBIfam" id="TIGR00401">
    <property type="entry name" value="msrA"/>
    <property type="match status" value="1"/>
</dbReference>
<evidence type="ECO:0000256" key="10">
    <source>
        <dbReference type="HAMAP-Rule" id="MF_01401"/>
    </source>
</evidence>
<evidence type="ECO:0000313" key="13">
    <source>
        <dbReference type="EMBL" id="MFC0180055.1"/>
    </source>
</evidence>
<reference evidence="13 14" key="1">
    <citation type="submission" date="2024-09" db="EMBL/GenBank/DDBJ databases">
        <authorList>
            <person name="Sun Q."/>
            <person name="Mori K."/>
        </authorList>
    </citation>
    <scope>NUCLEOTIDE SEQUENCE [LARGE SCALE GENOMIC DNA]</scope>
    <source>
        <strain evidence="13 14">CCM 8545</strain>
    </source>
</reference>
<organism evidence="13 14">
    <name type="scientific">Thorsellia kenyensis</name>
    <dbReference type="NCBI Taxonomy" id="1549888"/>
    <lineage>
        <taxon>Bacteria</taxon>
        <taxon>Pseudomonadati</taxon>
        <taxon>Pseudomonadota</taxon>
        <taxon>Gammaproteobacteria</taxon>
        <taxon>Enterobacterales</taxon>
        <taxon>Thorselliaceae</taxon>
        <taxon>Thorsellia</taxon>
    </lineage>
</organism>
<comment type="function">
    <text evidence="5 10">Has an important function as a repair enzyme for proteins that have been inactivated by oxidation. Catalyzes the reversible oxidation-reduction of methionine sulfoxide in proteins to methionine.</text>
</comment>
<dbReference type="PANTHER" id="PTHR10173:SF59">
    <property type="entry name" value="PEPTIDE METHIONINE SULFOXIDE REDUCTASE MSRA_MSRB"/>
    <property type="match status" value="1"/>
</dbReference>
<gene>
    <name evidence="9 13" type="primary">msrB</name>
    <name evidence="10" type="synonym">msrA</name>
    <name evidence="13" type="ORF">ACFFIT_08185</name>
</gene>
<comment type="catalytic activity">
    <reaction evidence="6 10">
        <text>L-methionyl-[protein] + [thioredoxin]-disulfide + H2O = L-methionyl-(S)-S-oxide-[protein] + [thioredoxin]-dithiol</text>
        <dbReference type="Rhea" id="RHEA:14217"/>
        <dbReference type="Rhea" id="RHEA-COMP:10698"/>
        <dbReference type="Rhea" id="RHEA-COMP:10700"/>
        <dbReference type="Rhea" id="RHEA-COMP:12313"/>
        <dbReference type="Rhea" id="RHEA-COMP:12315"/>
        <dbReference type="ChEBI" id="CHEBI:15377"/>
        <dbReference type="ChEBI" id="CHEBI:16044"/>
        <dbReference type="ChEBI" id="CHEBI:29950"/>
        <dbReference type="ChEBI" id="CHEBI:44120"/>
        <dbReference type="ChEBI" id="CHEBI:50058"/>
        <dbReference type="EC" id="1.8.4.11"/>
    </reaction>
</comment>
<dbReference type="InterPro" id="IPR002569">
    <property type="entry name" value="Met_Sox_Rdtase_MsrA_dom"/>
</dbReference>
<dbReference type="PROSITE" id="PS51790">
    <property type="entry name" value="MSRB"/>
    <property type="match status" value="1"/>
</dbReference>
<dbReference type="EC" id="1.8.4.11" evidence="10"/>
<keyword evidence="3 9" id="KW-0560">Oxidoreductase</keyword>
<dbReference type="HAMAP" id="MF_01401">
    <property type="entry name" value="MsrA"/>
    <property type="match status" value="1"/>
</dbReference>
<comment type="similarity">
    <text evidence="10">Belongs to the MsrA Met sulfoxide reductase family.</text>
</comment>
<evidence type="ECO:0000256" key="9">
    <source>
        <dbReference type="HAMAP-Rule" id="MF_01400"/>
    </source>
</evidence>
<dbReference type="RefSeq" id="WP_385877169.1">
    <property type="nucleotide sequence ID" value="NZ_JBHLXE010000090.1"/>
</dbReference>
<evidence type="ECO:0000256" key="6">
    <source>
        <dbReference type="ARBA" id="ARBA00047806"/>
    </source>
</evidence>
<evidence type="ECO:0000256" key="4">
    <source>
        <dbReference type="ARBA" id="ARBA00023268"/>
    </source>
</evidence>
<comment type="similarity">
    <text evidence="2">In the N-terminal section; belongs to the MsrA Met sulfoxide reductase family.</text>
</comment>
<name>A0ABV6CD51_9GAMM</name>
<dbReference type="InterPro" id="IPR011057">
    <property type="entry name" value="Mss4-like_sf"/>
</dbReference>
<feature type="active site" description="Nucleophile" evidence="9">
    <location>
        <position position="374"/>
    </location>
</feature>
<dbReference type="Gene3D" id="2.170.150.20">
    <property type="entry name" value="Peptide methionine sulfoxide reductase"/>
    <property type="match status" value="1"/>
</dbReference>
<dbReference type="Pfam" id="PF01625">
    <property type="entry name" value="PMSR"/>
    <property type="match status" value="1"/>
</dbReference>
<comment type="caution">
    <text evidence="13">The sequence shown here is derived from an EMBL/GenBank/DDBJ whole genome shotgun (WGS) entry which is preliminary data.</text>
</comment>
<evidence type="ECO:0000256" key="5">
    <source>
        <dbReference type="ARBA" id="ARBA00024679"/>
    </source>
</evidence>
<keyword evidence="4" id="KW-0511">Multifunctional enzyme</keyword>
<dbReference type="GO" id="GO:0033743">
    <property type="term" value="F:peptide-methionine (R)-S-oxide reductase activity"/>
    <property type="evidence" value="ECO:0007669"/>
    <property type="project" value="UniProtKB-EC"/>
</dbReference>
<comment type="catalytic activity">
    <reaction evidence="7 9">
        <text>L-methionyl-[protein] + [thioredoxin]-disulfide + H2O = L-methionyl-(R)-S-oxide-[protein] + [thioredoxin]-dithiol</text>
        <dbReference type="Rhea" id="RHEA:24164"/>
        <dbReference type="Rhea" id="RHEA-COMP:10698"/>
        <dbReference type="Rhea" id="RHEA-COMP:10700"/>
        <dbReference type="Rhea" id="RHEA-COMP:12313"/>
        <dbReference type="Rhea" id="RHEA-COMP:12314"/>
        <dbReference type="ChEBI" id="CHEBI:15377"/>
        <dbReference type="ChEBI" id="CHEBI:16044"/>
        <dbReference type="ChEBI" id="CHEBI:29950"/>
        <dbReference type="ChEBI" id="CHEBI:45764"/>
        <dbReference type="ChEBI" id="CHEBI:50058"/>
        <dbReference type="EC" id="1.8.4.12"/>
    </reaction>
</comment>
<keyword evidence="14" id="KW-1185">Reference proteome</keyword>
<dbReference type="InterPro" id="IPR036509">
    <property type="entry name" value="Met_Sox_Rdtase_MsrA_sf"/>
</dbReference>
<dbReference type="EMBL" id="JBHLXE010000090">
    <property type="protein sequence ID" value="MFC0180055.1"/>
    <property type="molecule type" value="Genomic_DNA"/>
</dbReference>
<comment type="catalytic activity">
    <reaction evidence="8 10">
        <text>[thioredoxin]-disulfide + L-methionine + H2O = L-methionine (S)-S-oxide + [thioredoxin]-dithiol</text>
        <dbReference type="Rhea" id="RHEA:19993"/>
        <dbReference type="Rhea" id="RHEA-COMP:10698"/>
        <dbReference type="Rhea" id="RHEA-COMP:10700"/>
        <dbReference type="ChEBI" id="CHEBI:15377"/>
        <dbReference type="ChEBI" id="CHEBI:29950"/>
        <dbReference type="ChEBI" id="CHEBI:50058"/>
        <dbReference type="ChEBI" id="CHEBI:57844"/>
        <dbReference type="ChEBI" id="CHEBI:58772"/>
        <dbReference type="EC" id="1.8.4.11"/>
    </reaction>
</comment>
<dbReference type="InterPro" id="IPR002579">
    <property type="entry name" value="Met_Sox_Rdtase_MsrB_dom"/>
</dbReference>
<evidence type="ECO:0000256" key="11">
    <source>
        <dbReference type="SAM" id="Phobius"/>
    </source>
</evidence>
<evidence type="ECO:0000256" key="1">
    <source>
        <dbReference type="ARBA" id="ARBA00008076"/>
    </source>
</evidence>
<accession>A0ABV6CD51</accession>
<feature type="active site" evidence="10">
    <location>
        <position position="58"/>
    </location>
</feature>
<proteinExistence type="inferred from homology"/>
<comment type="similarity">
    <text evidence="9">Belongs to the MsrB Met sulfoxide reductase family.</text>
</comment>
<evidence type="ECO:0000256" key="3">
    <source>
        <dbReference type="ARBA" id="ARBA00023002"/>
    </source>
</evidence>
<dbReference type="NCBIfam" id="TIGR00357">
    <property type="entry name" value="peptide-methionine (R)-S-oxide reductase MsrB"/>
    <property type="match status" value="1"/>
</dbReference>
<dbReference type="Proteomes" id="UP001589758">
    <property type="component" value="Unassembled WGS sequence"/>
</dbReference>
<comment type="caution">
    <text evidence="9">Lacks conserved residue(s) required for the propagation of feature annotation.</text>
</comment>
<evidence type="ECO:0000313" key="14">
    <source>
        <dbReference type="Proteomes" id="UP001589758"/>
    </source>
</evidence>
<dbReference type="InterPro" id="IPR028427">
    <property type="entry name" value="Met_Sox_Rdtase_MsrB"/>
</dbReference>
<sequence length="403" mass="45701">MNNPTVSNLRLTKWGALIIMMIVIPLLYIFSPFSHANETANKQENNGQYAKAVLAGGCFWCTEADMEKIEGVIDVVSGYAGGTTKNPTYEEVSSGTTGHLEVIEVTYDPTVLSYEAMLDAFMRGIDPTDSEGSFVDRGKHYRPAIFYGSEEEKAEAMRFIAEVDAAKIFPQPLKIEFIKLDTFYVAEDYHQDYYINNPLRYRYYRHGSGRDQYLDGIFGIDRKTNPITLRQLIDEKKGTMPTDKNADVSLLTGNDVVYKRPSDAEIKAMLSDIEYKVTQEDGTEKPFDNRYWDFKEEGIYVDIVSGEPLFSSTDKYDSGTGWPSFTKPIDDNFIVEKEDNSFFMKRTEVRSKFGDSHLGHVFDDGPAPTGLRYCMNSASMRFIPKVELAEKGYGKYLSLFDKA</sequence>
<dbReference type="SUPFAM" id="SSF51316">
    <property type="entry name" value="Mss4-like"/>
    <property type="match status" value="1"/>
</dbReference>
<dbReference type="HAMAP" id="MF_01400">
    <property type="entry name" value="MsrB"/>
    <property type="match status" value="1"/>
</dbReference>
<dbReference type="Gene3D" id="3.30.1060.10">
    <property type="entry name" value="Peptide methionine sulphoxide reductase MsrA"/>
    <property type="match status" value="1"/>
</dbReference>
<keyword evidence="11" id="KW-0812">Transmembrane</keyword>
<evidence type="ECO:0000256" key="8">
    <source>
        <dbReference type="ARBA" id="ARBA00048782"/>
    </source>
</evidence>
<protein>
    <recommendedName>
        <fullName evidence="9 10">Multifunctional fusion protein</fullName>
    </recommendedName>
    <domain>
        <recommendedName>
            <fullName evidence="10">Peptide methionine sulfoxide reductase MsrA</fullName>
            <shortName evidence="10">Protein-methionine-S-oxide reductase</shortName>
            <ecNumber evidence="10">1.8.4.11</ecNumber>
        </recommendedName>
        <alternativeName>
            <fullName evidence="10">Peptide-methionine (S)-S-oxide reductase</fullName>
            <shortName evidence="10">Peptide Met(O) reductase</shortName>
        </alternativeName>
    </domain>
    <domain>
        <recommendedName>
            <fullName evidence="9">Peptide methionine sulfoxide reductase MsrB</fullName>
            <ecNumber evidence="9">1.8.4.12</ecNumber>
        </recommendedName>
        <alternativeName>
            <fullName evidence="9">Peptide-methionine (R)-S-oxide reductase</fullName>
        </alternativeName>
    </domain>
</protein>
<keyword evidence="11" id="KW-1133">Transmembrane helix</keyword>
<evidence type="ECO:0000256" key="2">
    <source>
        <dbReference type="ARBA" id="ARBA00011017"/>
    </source>
</evidence>
<keyword evidence="11" id="KW-0472">Membrane</keyword>
<feature type="transmembrane region" description="Helical" evidence="11">
    <location>
        <begin position="12"/>
        <end position="30"/>
    </location>
</feature>
<feature type="domain" description="MsrB" evidence="12">
    <location>
        <begin position="263"/>
        <end position="385"/>
    </location>
</feature>